<evidence type="ECO:0000259" key="2">
    <source>
        <dbReference type="Pfam" id="PF09994"/>
    </source>
</evidence>
<reference evidence="4" key="2">
    <citation type="submission" date="2019-06" db="EMBL/GenBank/DDBJ databases">
        <title>Co-occurence of chitin degradation, pigmentation and bioactivity in marine Pseudoalteromonas.</title>
        <authorList>
            <person name="Sonnenschein E.C."/>
            <person name="Bech P.K."/>
        </authorList>
    </citation>
    <scope>NUCLEOTIDE SEQUENCE [LARGE SCALE GENOMIC DNA]</scope>
    <source>
        <strain evidence="4">S3790</strain>
    </source>
</reference>
<dbReference type="RefSeq" id="WP_138591092.1">
    <property type="nucleotide sequence ID" value="NZ_PNBX01000024.1"/>
</dbReference>
<dbReference type="AlphaFoldDB" id="A0A5S3VC05"/>
<dbReference type="OrthoDB" id="4378831at2"/>
<name>A0A5S3VC05_9GAMM</name>
<dbReference type="EMBL" id="PNBX01000024">
    <property type="protein sequence ID" value="TMO69090.1"/>
    <property type="molecule type" value="Genomic_DNA"/>
</dbReference>
<organism evidence="3 4">
    <name type="scientific">Pseudoalteromonas aurantia</name>
    <dbReference type="NCBI Taxonomy" id="43654"/>
    <lineage>
        <taxon>Bacteria</taxon>
        <taxon>Pseudomonadati</taxon>
        <taxon>Pseudomonadota</taxon>
        <taxon>Gammaproteobacteria</taxon>
        <taxon>Alteromonadales</taxon>
        <taxon>Pseudoalteromonadaceae</taxon>
        <taxon>Pseudoalteromonas</taxon>
    </lineage>
</organism>
<accession>A0A5S3VC05</accession>
<evidence type="ECO:0000313" key="3">
    <source>
        <dbReference type="EMBL" id="TMO69090.1"/>
    </source>
</evidence>
<dbReference type="Pfam" id="PF09994">
    <property type="entry name" value="T6SS_Tle1-like_cat"/>
    <property type="match status" value="2"/>
</dbReference>
<gene>
    <name evidence="3" type="ORF">CWC19_06555</name>
</gene>
<reference evidence="3 4" key="1">
    <citation type="submission" date="2018-01" db="EMBL/GenBank/DDBJ databases">
        <authorList>
            <person name="Paulsen S."/>
            <person name="Gram L.K."/>
        </authorList>
    </citation>
    <scope>NUCLEOTIDE SEQUENCE [LARGE SCALE GENOMIC DNA]</scope>
    <source>
        <strain evidence="3 4">S3790</strain>
    </source>
</reference>
<dbReference type="Proteomes" id="UP000307217">
    <property type="component" value="Unassembled WGS sequence"/>
</dbReference>
<feature type="compositionally biased region" description="Basic and acidic residues" evidence="1">
    <location>
        <begin position="20"/>
        <end position="30"/>
    </location>
</feature>
<sequence length="505" mass="56863">MANNTTPKTLIFNFDGTSSEPRDSHQYSSEHFKEDTGISNVLKLHLMLGGKLHRHAPSATEQQLCFYYCGIGDQGSEVKKLLNQILAPNDKEVATILTQAINDFNHHFHLGDKVLLIGFSRGAALARRFAKCLERFISQDVYLCVFDTIASIGFSKITKATCGTEHVIFQDHTVANNVVKALHCVSLDDKRRAFEPTLFNHAQHIKEVWFAGCHSDIGGGFYRSGLSDITLRYALEWLIDLKIDLTVLNKEHINFQALLPYESTPLICEDDISLCPDPLARSYQHDYCWLNSSFKVVNRQCAVLEQDQISQRPPIIHHSVAKRINTLSGYRPESLKSVPHIIEDNNANHLTCVGLTPHLTLKNQHITILQTGEQVTVKAFASQKYNASGVMLEKGATYRFSTQDDAIWYDNSHPVSIKGWNRAQQTIGIKQQAIELFTPYRRASNAQWFALMGCINHNDETAFLITNGCEVRISQSGEFTPFANDIHKDYQQNSGSIDLTIIRLG</sequence>
<dbReference type="PANTHER" id="PTHR33840:SF1">
    <property type="entry name" value="TLE1 PHOSPHOLIPASE DOMAIN-CONTAINING PROTEIN"/>
    <property type="match status" value="1"/>
</dbReference>
<evidence type="ECO:0000256" key="1">
    <source>
        <dbReference type="SAM" id="MobiDB-lite"/>
    </source>
</evidence>
<dbReference type="InterPro" id="IPR018712">
    <property type="entry name" value="Tle1-like_cat"/>
</dbReference>
<dbReference type="SUPFAM" id="SSF53474">
    <property type="entry name" value="alpha/beta-Hydrolases"/>
    <property type="match status" value="1"/>
</dbReference>
<proteinExistence type="predicted"/>
<feature type="region of interest" description="Disordered" evidence="1">
    <location>
        <begin position="1"/>
        <end position="30"/>
    </location>
</feature>
<dbReference type="Gene3D" id="2.60.120.430">
    <property type="entry name" value="Galactose-binding lectin"/>
    <property type="match status" value="1"/>
</dbReference>
<protein>
    <recommendedName>
        <fullName evidence="2">T6SS Phospholipase effector Tle1-like catalytic domain-containing protein</fullName>
    </recommendedName>
</protein>
<comment type="caution">
    <text evidence="3">The sequence shown here is derived from an EMBL/GenBank/DDBJ whole genome shotgun (WGS) entry which is preliminary data.</text>
</comment>
<dbReference type="PANTHER" id="PTHR33840">
    <property type="match status" value="1"/>
</dbReference>
<dbReference type="InterPro" id="IPR029058">
    <property type="entry name" value="AB_hydrolase_fold"/>
</dbReference>
<feature type="domain" description="T6SS Phospholipase effector Tle1-like catalytic" evidence="2">
    <location>
        <begin position="143"/>
        <end position="234"/>
    </location>
</feature>
<feature type="domain" description="T6SS Phospholipase effector Tle1-like catalytic" evidence="2">
    <location>
        <begin position="8"/>
        <end position="135"/>
    </location>
</feature>
<evidence type="ECO:0000313" key="4">
    <source>
        <dbReference type="Proteomes" id="UP000307217"/>
    </source>
</evidence>